<evidence type="ECO:0000259" key="2">
    <source>
        <dbReference type="SMART" id="SM00093"/>
    </source>
</evidence>
<dbReference type="Gene3D" id="3.30.497.10">
    <property type="entry name" value="Antithrombin, subunit I, domain 2"/>
    <property type="match status" value="1"/>
</dbReference>
<dbReference type="FunFam" id="2.30.39.10:FF:000001">
    <property type="entry name" value="Serpin family B member 2"/>
    <property type="match status" value="1"/>
</dbReference>
<dbReference type="SMART" id="SM00093">
    <property type="entry name" value="SERPIN"/>
    <property type="match status" value="1"/>
</dbReference>
<dbReference type="CDD" id="cd19956">
    <property type="entry name" value="serpinB"/>
    <property type="match status" value="1"/>
</dbReference>
<evidence type="ECO:0000313" key="3">
    <source>
        <dbReference type="EMBL" id="OCT76390.1"/>
    </source>
</evidence>
<dbReference type="Gene3D" id="2.30.39.10">
    <property type="entry name" value="Alpha-1-antitrypsin, domain 1"/>
    <property type="match status" value="1"/>
</dbReference>
<dbReference type="AlphaFoldDB" id="A0A974CMV3"/>
<dbReference type="Pfam" id="PF00079">
    <property type="entry name" value="Serpin"/>
    <property type="match status" value="1"/>
</dbReference>
<organism evidence="3 4">
    <name type="scientific">Xenopus laevis</name>
    <name type="common">African clawed frog</name>
    <dbReference type="NCBI Taxonomy" id="8355"/>
    <lineage>
        <taxon>Eukaryota</taxon>
        <taxon>Metazoa</taxon>
        <taxon>Chordata</taxon>
        <taxon>Craniata</taxon>
        <taxon>Vertebrata</taxon>
        <taxon>Euteleostomi</taxon>
        <taxon>Amphibia</taxon>
        <taxon>Batrachia</taxon>
        <taxon>Anura</taxon>
        <taxon>Pipoidea</taxon>
        <taxon>Pipidae</taxon>
        <taxon>Xenopodinae</taxon>
        <taxon>Xenopus</taxon>
        <taxon>Xenopus</taxon>
    </lineage>
</organism>
<evidence type="ECO:0000313" key="4">
    <source>
        <dbReference type="Proteomes" id="UP000694892"/>
    </source>
</evidence>
<dbReference type="InterPro" id="IPR042178">
    <property type="entry name" value="Serpin_sf_1"/>
</dbReference>
<dbReference type="InterPro" id="IPR036186">
    <property type="entry name" value="Serpin_sf"/>
</dbReference>
<dbReference type="InterPro" id="IPR042185">
    <property type="entry name" value="Serpin_sf_2"/>
</dbReference>
<name>A0A974CMV3_XENLA</name>
<sequence length="404" mass="45371">MEPINTNINEFSLDIFKELNSSSGKTNIFLSPMSISTALSLLFLGAKENTATQMQKVLHFPKVKKEGRLQSGCATQQHSKHSEESIPGKDAPHCGKVADVHSKFQVLLSKLTKLTNGVELKIANGMFAQMNFPFLQQYLECAHALYNAKLQNVDFEKDETSQEINLWVESTTQGKIKDMIETNSLDKRTALVLVNAIYFKGEWSNPFQDSNTKDSPFYVSKDVVKSVPMMFQSQKFNLGAIKELNAQILELPYQLGALSMFILLTNEKLGLEKIEQQLSWKTLAKGMTNMEKTKVDVYLPRFMLEESYDLNSHLINMGMVDAFSEGKANLSGVSDVPLYVSKVVHKAFVEVNEKGTVAAAATGVQIEPKMLVIPRTFKANHPFVFFIKHKETDTVLFFGKYKSP</sequence>
<reference evidence="4" key="1">
    <citation type="journal article" date="2016" name="Nature">
        <title>Genome evolution in the allotetraploid frog Xenopus laevis.</title>
        <authorList>
            <person name="Session A.M."/>
            <person name="Uno Y."/>
            <person name="Kwon T."/>
            <person name="Chapman J.A."/>
            <person name="Toyoda A."/>
            <person name="Takahashi S."/>
            <person name="Fukui A."/>
            <person name="Hikosaka A."/>
            <person name="Suzuki A."/>
            <person name="Kondo M."/>
            <person name="van Heeringen S.J."/>
            <person name="Quigley I."/>
            <person name="Heinz S."/>
            <person name="Ogino H."/>
            <person name="Ochi H."/>
            <person name="Hellsten U."/>
            <person name="Lyons J.B."/>
            <person name="Simakov O."/>
            <person name="Putnam N."/>
            <person name="Stites J."/>
            <person name="Kuroki Y."/>
            <person name="Tanaka T."/>
            <person name="Michiue T."/>
            <person name="Watanabe M."/>
            <person name="Bogdanovic O."/>
            <person name="Lister R."/>
            <person name="Georgiou G."/>
            <person name="Paranjpe S.S."/>
            <person name="van Kruijsbergen I."/>
            <person name="Shu S."/>
            <person name="Carlson J."/>
            <person name="Kinoshita T."/>
            <person name="Ohta Y."/>
            <person name="Mawaribuchi S."/>
            <person name="Jenkins J."/>
            <person name="Grimwood J."/>
            <person name="Schmutz J."/>
            <person name="Mitros T."/>
            <person name="Mozaffari S.V."/>
            <person name="Suzuki Y."/>
            <person name="Haramoto Y."/>
            <person name="Yamamoto T.S."/>
            <person name="Takagi C."/>
            <person name="Heald R."/>
            <person name="Miller K."/>
            <person name="Haudenschild C."/>
            <person name="Kitzman J."/>
            <person name="Nakayama T."/>
            <person name="Izutsu Y."/>
            <person name="Robert J."/>
            <person name="Fortriede J."/>
            <person name="Burns K."/>
            <person name="Lotay V."/>
            <person name="Karimi K."/>
            <person name="Yasuoka Y."/>
            <person name="Dichmann D.S."/>
            <person name="Flajnik M.F."/>
            <person name="Houston D.W."/>
            <person name="Shendure J."/>
            <person name="DuPasquier L."/>
            <person name="Vize P.D."/>
            <person name="Zorn A.M."/>
            <person name="Ito M."/>
            <person name="Marcotte E.M."/>
            <person name="Wallingford J.B."/>
            <person name="Ito Y."/>
            <person name="Asashima M."/>
            <person name="Ueno N."/>
            <person name="Matsuda Y."/>
            <person name="Veenstra G.J."/>
            <person name="Fujiyama A."/>
            <person name="Harland R.M."/>
            <person name="Taira M."/>
            <person name="Rokhsar D.S."/>
        </authorList>
    </citation>
    <scope>NUCLEOTIDE SEQUENCE [LARGE SCALE GENOMIC DNA]</scope>
    <source>
        <strain evidence="4">J</strain>
    </source>
</reference>
<proteinExistence type="inferred from homology"/>
<feature type="domain" description="Serpin" evidence="2">
    <location>
        <begin position="13"/>
        <end position="404"/>
    </location>
</feature>
<gene>
    <name evidence="3" type="ORF">XELAEV_18031590mg</name>
</gene>
<comment type="similarity">
    <text evidence="1">Belongs to the serpin family. Ov-serpin subfamily.</text>
</comment>
<protein>
    <recommendedName>
        <fullName evidence="2">Serpin domain-containing protein</fullName>
    </recommendedName>
</protein>
<dbReference type="InterPro" id="IPR023795">
    <property type="entry name" value="Serpin_CS"/>
</dbReference>
<evidence type="ECO:0000256" key="1">
    <source>
        <dbReference type="ARBA" id="ARBA00006426"/>
    </source>
</evidence>
<dbReference type="SUPFAM" id="SSF56574">
    <property type="entry name" value="Serpins"/>
    <property type="match status" value="1"/>
</dbReference>
<dbReference type="OMA" id="MFILLTN"/>
<dbReference type="InterPro" id="IPR023796">
    <property type="entry name" value="Serpin_dom"/>
</dbReference>
<dbReference type="PROSITE" id="PS00284">
    <property type="entry name" value="SERPIN"/>
    <property type="match status" value="1"/>
</dbReference>
<accession>A0A974CMV3</accession>
<dbReference type="PANTHER" id="PTHR11461">
    <property type="entry name" value="SERINE PROTEASE INHIBITOR, SERPIN"/>
    <property type="match status" value="1"/>
</dbReference>
<dbReference type="Proteomes" id="UP000694892">
    <property type="component" value="Chromosome 6L"/>
</dbReference>
<dbReference type="GO" id="GO:0004867">
    <property type="term" value="F:serine-type endopeptidase inhibitor activity"/>
    <property type="evidence" value="ECO:0007669"/>
    <property type="project" value="InterPro"/>
</dbReference>
<dbReference type="GO" id="GO:0005615">
    <property type="term" value="C:extracellular space"/>
    <property type="evidence" value="ECO:0007669"/>
    <property type="project" value="InterPro"/>
</dbReference>
<dbReference type="InterPro" id="IPR000215">
    <property type="entry name" value="Serpin_fam"/>
</dbReference>
<dbReference type="PANTHER" id="PTHR11461:SF384">
    <property type="entry name" value="LEUKOCYTE ELASTASE INHIBITOR"/>
    <property type="match status" value="1"/>
</dbReference>
<dbReference type="EMBL" id="CM004476">
    <property type="protein sequence ID" value="OCT76390.1"/>
    <property type="molecule type" value="Genomic_DNA"/>
</dbReference>